<comment type="subcellular location">
    <subcellularLocation>
        <location evidence="1">Nucleus</location>
    </subcellularLocation>
</comment>
<gene>
    <name evidence="4" type="ORF">PISL3812_04174</name>
</gene>
<protein>
    <recommendedName>
        <fullName evidence="6">Transcription factor domain-containing protein</fullName>
    </recommendedName>
</protein>
<dbReference type="Proteomes" id="UP000054383">
    <property type="component" value="Unassembled WGS sequence"/>
</dbReference>
<evidence type="ECO:0008006" key="6">
    <source>
        <dbReference type="Google" id="ProtNLM"/>
    </source>
</evidence>
<dbReference type="InterPro" id="IPR021858">
    <property type="entry name" value="Fun_TF"/>
</dbReference>
<keyword evidence="5" id="KW-1185">Reference proteome</keyword>
<keyword evidence="2" id="KW-0539">Nucleus</keyword>
<dbReference type="PANTHER" id="PTHR37534">
    <property type="entry name" value="TRANSCRIPTIONAL ACTIVATOR PROTEIN UGA3"/>
    <property type="match status" value="1"/>
</dbReference>
<proteinExistence type="predicted"/>
<feature type="region of interest" description="Disordered" evidence="3">
    <location>
        <begin position="38"/>
        <end position="89"/>
    </location>
</feature>
<dbReference type="OrthoDB" id="2015447at2759"/>
<evidence type="ECO:0000256" key="3">
    <source>
        <dbReference type="SAM" id="MobiDB-lite"/>
    </source>
</evidence>
<feature type="compositionally biased region" description="Basic residues" evidence="3">
    <location>
        <begin position="45"/>
        <end position="55"/>
    </location>
</feature>
<evidence type="ECO:0000313" key="5">
    <source>
        <dbReference type="Proteomes" id="UP000054383"/>
    </source>
</evidence>
<dbReference type="OMA" id="LTWWDAI"/>
<dbReference type="Pfam" id="PF11951">
    <property type="entry name" value="Fungal_trans_2"/>
    <property type="match status" value="1"/>
</dbReference>
<dbReference type="PANTHER" id="PTHR37534:SF46">
    <property type="entry name" value="ZN(II)2CYS6 TRANSCRIPTION FACTOR (EUROFUNG)"/>
    <property type="match status" value="1"/>
</dbReference>
<organism evidence="4 5">
    <name type="scientific">Talaromyces islandicus</name>
    <name type="common">Penicillium islandicum</name>
    <dbReference type="NCBI Taxonomy" id="28573"/>
    <lineage>
        <taxon>Eukaryota</taxon>
        <taxon>Fungi</taxon>
        <taxon>Dikarya</taxon>
        <taxon>Ascomycota</taxon>
        <taxon>Pezizomycotina</taxon>
        <taxon>Eurotiomycetes</taxon>
        <taxon>Eurotiomycetidae</taxon>
        <taxon>Eurotiales</taxon>
        <taxon>Trichocomaceae</taxon>
        <taxon>Talaromyces</taxon>
        <taxon>Talaromyces sect. Islandici</taxon>
    </lineage>
</organism>
<dbReference type="GO" id="GO:0005634">
    <property type="term" value="C:nucleus"/>
    <property type="evidence" value="ECO:0007669"/>
    <property type="project" value="UniProtKB-SubCell"/>
</dbReference>
<accession>A0A0U1LUS1</accession>
<reference evidence="4 5" key="1">
    <citation type="submission" date="2015-04" db="EMBL/GenBank/DDBJ databases">
        <authorList>
            <person name="Syromyatnikov M.Y."/>
            <person name="Popov V.N."/>
        </authorList>
    </citation>
    <scope>NUCLEOTIDE SEQUENCE [LARGE SCALE GENOMIC DNA]</scope>
    <source>
        <strain evidence="4">WF-38-12</strain>
    </source>
</reference>
<name>A0A0U1LUS1_TALIS</name>
<dbReference type="CDD" id="cd12148">
    <property type="entry name" value="fungal_TF_MHR"/>
    <property type="match status" value="1"/>
</dbReference>
<evidence type="ECO:0000313" key="4">
    <source>
        <dbReference type="EMBL" id="CRG87158.1"/>
    </source>
</evidence>
<dbReference type="STRING" id="28573.A0A0U1LUS1"/>
<dbReference type="AlphaFoldDB" id="A0A0U1LUS1"/>
<dbReference type="EMBL" id="CVMT01000003">
    <property type="protein sequence ID" value="CRG87158.1"/>
    <property type="molecule type" value="Genomic_DNA"/>
</dbReference>
<evidence type="ECO:0000256" key="1">
    <source>
        <dbReference type="ARBA" id="ARBA00004123"/>
    </source>
</evidence>
<feature type="region of interest" description="Disordered" evidence="3">
    <location>
        <begin position="1"/>
        <end position="25"/>
    </location>
</feature>
<sequence>MQLIWSQRRPALPRPTAVSDQRDGPFYLEPLSFRASLQVKDRNRSPKPRKARRFKFIAEKSLNREQSSTESHQSRHNPSSDSDGYRRGDSFQQINVPQVNPVDQHGVDPLPGILDDIDGGITLPMLINYSNAFQYGTATTPKPLNERNKTPDLFELESQIGDIENACMLNEPETHHSTEDMTSTMENVAMIRNSPIPICHDQIQDLMALGGPTRHETLFGKFDALLDLYDQNYCIVPLSGDIPSNPFRCRLEISHQPSALMHAVLAVSSYHAGRQLRRDDSSLVNVIDHQNAAMKLYDEEILHFTVSKGPQLLDTTMLLFMFKATQSAFSNWSTSISNAFHLLKLLGGPEFWVNNRKIQAQVVLLLWWDATIALLSRQGCLLPYSYFETLLALEDDRHWSFYDLIGCPRELVVPLMQLASLAEENEKVLSMRWARFDLAIINEIQTSILNWKNSSLEIENGLSEEEMHQQRDRWNCTEAWRYGLLTYITRVFLWNRKTTPPSRLAIYGRLILDHVNSCRRTNIVQKQAFFPLFLAGCETTDQFSRQSIREYCQYWDGFSGYNLFSTASSLLEEIWTEQAGSHGNTVWWGNVIDRKQQAHQSYGAPVQFCFG</sequence>
<evidence type="ECO:0000256" key="2">
    <source>
        <dbReference type="ARBA" id="ARBA00023242"/>
    </source>
</evidence>